<dbReference type="InterPro" id="IPR050351">
    <property type="entry name" value="BphY/WalK/GraS-like"/>
</dbReference>
<keyword evidence="9" id="KW-0812">Transmembrane</keyword>
<dbReference type="Gene3D" id="3.30.565.10">
    <property type="entry name" value="Histidine kinase-like ATPase, C-terminal domain"/>
    <property type="match status" value="1"/>
</dbReference>
<dbReference type="EC" id="2.7.13.3" evidence="3"/>
<dbReference type="EMBL" id="JAROAV010000001">
    <property type="protein sequence ID" value="MDF8262680.1"/>
    <property type="molecule type" value="Genomic_DNA"/>
</dbReference>
<dbReference type="SMART" id="SM00388">
    <property type="entry name" value="HisKA"/>
    <property type="match status" value="1"/>
</dbReference>
<comment type="caution">
    <text evidence="11">The sequence shown here is derived from an EMBL/GenBank/DDBJ whole genome shotgun (WGS) entry which is preliminary data.</text>
</comment>
<reference evidence="11 12" key="1">
    <citation type="submission" date="2023-03" db="EMBL/GenBank/DDBJ databases">
        <title>YIM 133296 draft genome.</title>
        <authorList>
            <person name="Xiong L."/>
        </authorList>
    </citation>
    <scope>NUCLEOTIDE SEQUENCE [LARGE SCALE GENOMIC DNA]</scope>
    <source>
        <strain evidence="11 12">YIM 133296</strain>
    </source>
</reference>
<dbReference type="InterPro" id="IPR036097">
    <property type="entry name" value="HisK_dim/P_sf"/>
</dbReference>
<evidence type="ECO:0000256" key="6">
    <source>
        <dbReference type="ARBA" id="ARBA00022777"/>
    </source>
</evidence>
<evidence type="ECO:0000259" key="10">
    <source>
        <dbReference type="PROSITE" id="PS50109"/>
    </source>
</evidence>
<evidence type="ECO:0000256" key="7">
    <source>
        <dbReference type="ARBA" id="ARBA00023012"/>
    </source>
</evidence>
<dbReference type="CDD" id="cd00082">
    <property type="entry name" value="HisKA"/>
    <property type="match status" value="1"/>
</dbReference>
<evidence type="ECO:0000256" key="8">
    <source>
        <dbReference type="ARBA" id="ARBA00039401"/>
    </source>
</evidence>
<comment type="catalytic activity">
    <reaction evidence="1">
        <text>ATP + protein L-histidine = ADP + protein N-phospho-L-histidine.</text>
        <dbReference type="EC" id="2.7.13.3"/>
    </reaction>
</comment>
<dbReference type="SUPFAM" id="SSF55874">
    <property type="entry name" value="ATPase domain of HSP90 chaperone/DNA topoisomerase II/histidine kinase"/>
    <property type="match status" value="1"/>
</dbReference>
<dbReference type="GO" id="GO:0016301">
    <property type="term" value="F:kinase activity"/>
    <property type="evidence" value="ECO:0007669"/>
    <property type="project" value="UniProtKB-KW"/>
</dbReference>
<feature type="transmembrane region" description="Helical" evidence="9">
    <location>
        <begin position="37"/>
        <end position="56"/>
    </location>
</feature>
<feature type="transmembrane region" description="Helical" evidence="9">
    <location>
        <begin position="68"/>
        <end position="89"/>
    </location>
</feature>
<protein>
    <recommendedName>
        <fullName evidence="8">Sensor-like histidine kinase SenX3</fullName>
        <ecNumber evidence="3">2.7.13.3</ecNumber>
    </recommendedName>
</protein>
<evidence type="ECO:0000256" key="3">
    <source>
        <dbReference type="ARBA" id="ARBA00012438"/>
    </source>
</evidence>
<keyword evidence="9" id="KW-1133">Transmembrane helix</keyword>
<keyword evidence="5" id="KW-0808">Transferase</keyword>
<sequence length="375" mass="39739">MNHTASILLTALGWGAAGAVAAWLVTWPLRRWSHAGGLASIAAVATVAAVAAVVGNTRAMFITMDDEYVTIIAALVAGLLAAVAAIAAARTFRLDSAALRRAVSAIGEGRVPERDARSVSGELRDLRDDLHRTARTLAETREREQALERSRRDLVTWISHDLRTPLAGLRAMAESLEDGVAADPDRYHRQMRVEVDRLTEMVDDLFHLSRLHAGSGVGRRERVNLADLVSDALAGLEPVAGLQGVRLVGSSHAMAEVEGDSAQLNRALTNLVYNAIRHTRTDGTVSLMVSAGPQADRVLVTVSDECGGIPEGEVPRLFEVGYRGQQARSPHPGLGSGAGLGLAITQEIVTAHDGSVDVANTGPGCTFSVQLPLAR</sequence>
<dbReference type="RefSeq" id="WP_277190433.1">
    <property type="nucleotide sequence ID" value="NZ_JAROAV010000001.1"/>
</dbReference>
<dbReference type="InterPro" id="IPR036890">
    <property type="entry name" value="HATPase_C_sf"/>
</dbReference>
<gene>
    <name evidence="11" type="ORF">P4R38_00285</name>
</gene>
<dbReference type="SUPFAM" id="SSF47384">
    <property type="entry name" value="Homodimeric domain of signal transducing histidine kinase"/>
    <property type="match status" value="1"/>
</dbReference>
<keyword evidence="12" id="KW-1185">Reference proteome</keyword>
<keyword evidence="7" id="KW-0902">Two-component regulatory system</keyword>
<dbReference type="PROSITE" id="PS50109">
    <property type="entry name" value="HIS_KIN"/>
    <property type="match status" value="1"/>
</dbReference>
<evidence type="ECO:0000256" key="1">
    <source>
        <dbReference type="ARBA" id="ARBA00000085"/>
    </source>
</evidence>
<dbReference type="InterPro" id="IPR003661">
    <property type="entry name" value="HisK_dim/P_dom"/>
</dbReference>
<name>A0ABT6C1Z3_9MICO</name>
<organism evidence="11 12">
    <name type="scientific">Luteipulveratus flavus</name>
    <dbReference type="NCBI Taxonomy" id="3031728"/>
    <lineage>
        <taxon>Bacteria</taxon>
        <taxon>Bacillati</taxon>
        <taxon>Actinomycetota</taxon>
        <taxon>Actinomycetes</taxon>
        <taxon>Micrococcales</taxon>
        <taxon>Dermacoccaceae</taxon>
        <taxon>Luteipulveratus</taxon>
    </lineage>
</organism>
<keyword evidence="4" id="KW-0597">Phosphoprotein</keyword>
<dbReference type="InterPro" id="IPR003594">
    <property type="entry name" value="HATPase_dom"/>
</dbReference>
<evidence type="ECO:0000256" key="5">
    <source>
        <dbReference type="ARBA" id="ARBA00022679"/>
    </source>
</evidence>
<proteinExistence type="predicted"/>
<comment type="subcellular location">
    <subcellularLocation>
        <location evidence="2">Cell membrane</location>
    </subcellularLocation>
</comment>
<dbReference type="Proteomes" id="UP001528912">
    <property type="component" value="Unassembled WGS sequence"/>
</dbReference>
<dbReference type="PRINTS" id="PR00344">
    <property type="entry name" value="BCTRLSENSOR"/>
</dbReference>
<dbReference type="Pfam" id="PF00512">
    <property type="entry name" value="HisKA"/>
    <property type="match status" value="1"/>
</dbReference>
<keyword evidence="9" id="KW-0472">Membrane</keyword>
<feature type="domain" description="Histidine kinase" evidence="10">
    <location>
        <begin position="157"/>
        <end position="375"/>
    </location>
</feature>
<evidence type="ECO:0000313" key="11">
    <source>
        <dbReference type="EMBL" id="MDF8262680.1"/>
    </source>
</evidence>
<evidence type="ECO:0000313" key="12">
    <source>
        <dbReference type="Proteomes" id="UP001528912"/>
    </source>
</evidence>
<dbReference type="Gene3D" id="1.10.287.130">
    <property type="match status" value="1"/>
</dbReference>
<evidence type="ECO:0000256" key="9">
    <source>
        <dbReference type="SAM" id="Phobius"/>
    </source>
</evidence>
<accession>A0ABT6C1Z3</accession>
<dbReference type="PANTHER" id="PTHR45453:SF1">
    <property type="entry name" value="PHOSPHATE REGULON SENSOR PROTEIN PHOR"/>
    <property type="match status" value="1"/>
</dbReference>
<dbReference type="InterPro" id="IPR004358">
    <property type="entry name" value="Sig_transdc_His_kin-like_C"/>
</dbReference>
<keyword evidence="6 11" id="KW-0418">Kinase</keyword>
<evidence type="ECO:0000256" key="2">
    <source>
        <dbReference type="ARBA" id="ARBA00004236"/>
    </source>
</evidence>
<dbReference type="SMART" id="SM00387">
    <property type="entry name" value="HATPase_c"/>
    <property type="match status" value="1"/>
</dbReference>
<dbReference type="InterPro" id="IPR005467">
    <property type="entry name" value="His_kinase_dom"/>
</dbReference>
<dbReference type="PANTHER" id="PTHR45453">
    <property type="entry name" value="PHOSPHATE REGULON SENSOR PROTEIN PHOR"/>
    <property type="match status" value="1"/>
</dbReference>
<evidence type="ECO:0000256" key="4">
    <source>
        <dbReference type="ARBA" id="ARBA00022553"/>
    </source>
</evidence>
<dbReference type="Pfam" id="PF02518">
    <property type="entry name" value="HATPase_c"/>
    <property type="match status" value="1"/>
</dbReference>